<protein>
    <recommendedName>
        <fullName evidence="1">N-acetyltransferase domain-containing protein</fullName>
    </recommendedName>
</protein>
<dbReference type="OrthoDB" id="2129362at2759"/>
<dbReference type="GeneID" id="27319057"/>
<keyword evidence="3" id="KW-1185">Reference proteome</keyword>
<dbReference type="InterPro" id="IPR000182">
    <property type="entry name" value="GNAT_dom"/>
</dbReference>
<evidence type="ECO:0000259" key="1">
    <source>
        <dbReference type="PROSITE" id="PS51186"/>
    </source>
</evidence>
<dbReference type="AlphaFoldDB" id="A0A0D1YA19"/>
<dbReference type="GO" id="GO:0016747">
    <property type="term" value="F:acyltransferase activity, transferring groups other than amino-acyl groups"/>
    <property type="evidence" value="ECO:0007669"/>
    <property type="project" value="InterPro"/>
</dbReference>
<evidence type="ECO:0000313" key="3">
    <source>
        <dbReference type="Proteomes" id="UP000054302"/>
    </source>
</evidence>
<dbReference type="Pfam" id="PF00583">
    <property type="entry name" value="Acetyltransf_1"/>
    <property type="match status" value="1"/>
</dbReference>
<dbReference type="InterPro" id="IPR016181">
    <property type="entry name" value="Acyl_CoA_acyltransferase"/>
</dbReference>
<accession>A0A0D1YA19</accession>
<dbReference type="PROSITE" id="PS51186">
    <property type="entry name" value="GNAT"/>
    <property type="match status" value="1"/>
</dbReference>
<dbReference type="EMBL" id="KN847520">
    <property type="protein sequence ID" value="KIV97461.1"/>
    <property type="molecule type" value="Genomic_DNA"/>
</dbReference>
<dbReference type="RefSeq" id="XP_016229035.1">
    <property type="nucleotide sequence ID" value="XM_016365386.1"/>
</dbReference>
<dbReference type="VEuPathDB" id="FungiDB:PV10_01212"/>
<organism evidence="2 3">
    <name type="scientific">Exophiala mesophila</name>
    <name type="common">Black yeast-like fungus</name>
    <dbReference type="NCBI Taxonomy" id="212818"/>
    <lineage>
        <taxon>Eukaryota</taxon>
        <taxon>Fungi</taxon>
        <taxon>Dikarya</taxon>
        <taxon>Ascomycota</taxon>
        <taxon>Pezizomycotina</taxon>
        <taxon>Eurotiomycetes</taxon>
        <taxon>Chaetothyriomycetidae</taxon>
        <taxon>Chaetothyriales</taxon>
        <taxon>Herpotrichiellaceae</taxon>
        <taxon>Exophiala</taxon>
    </lineage>
</organism>
<dbReference type="STRING" id="212818.A0A0D1YA19"/>
<dbReference type="Gene3D" id="3.40.630.30">
    <property type="match status" value="1"/>
</dbReference>
<dbReference type="CDD" id="cd04301">
    <property type="entry name" value="NAT_SF"/>
    <property type="match status" value="1"/>
</dbReference>
<dbReference type="HOGENOM" id="CLU_013985_4_1_1"/>
<sequence>MTVSVRAATDNDLVEVRDIFSHYVLNTVISFLVQSPSLDYIASRYRDAQARGLPYLVAVDDSAGGRVVGYASASAWRGYMLGYGHTVEITLICHPDYTRRGIGSQLLAQLVHHLRNTKHVTREVDHPDHVVEFDIKRVLAVMAVDTNSAGDGMSLRDWYLRAGFEQVGRLKGVGSKKGKTIDTIMLELDLDSTTIRG</sequence>
<gene>
    <name evidence="2" type="ORF">PV10_01212</name>
</gene>
<dbReference type="Proteomes" id="UP000054302">
    <property type="component" value="Unassembled WGS sequence"/>
</dbReference>
<proteinExistence type="predicted"/>
<name>A0A0D1YA19_EXOME</name>
<feature type="domain" description="N-acetyltransferase" evidence="1">
    <location>
        <begin position="3"/>
        <end position="191"/>
    </location>
</feature>
<dbReference type="SUPFAM" id="SSF55729">
    <property type="entry name" value="Acyl-CoA N-acyltransferases (Nat)"/>
    <property type="match status" value="1"/>
</dbReference>
<reference evidence="2 3" key="1">
    <citation type="submission" date="2015-01" db="EMBL/GenBank/DDBJ databases">
        <title>The Genome Sequence of Exophiala mesophila CBS40295.</title>
        <authorList>
            <consortium name="The Broad Institute Genomics Platform"/>
            <person name="Cuomo C."/>
            <person name="de Hoog S."/>
            <person name="Gorbushina A."/>
            <person name="Stielow B."/>
            <person name="Teixiera M."/>
            <person name="Abouelleil A."/>
            <person name="Chapman S.B."/>
            <person name="Priest M."/>
            <person name="Young S.K."/>
            <person name="Wortman J."/>
            <person name="Nusbaum C."/>
            <person name="Birren B."/>
        </authorList>
    </citation>
    <scope>NUCLEOTIDE SEQUENCE [LARGE SCALE GENOMIC DNA]</scope>
    <source>
        <strain evidence="2 3">CBS 40295</strain>
    </source>
</reference>
<evidence type="ECO:0000313" key="2">
    <source>
        <dbReference type="EMBL" id="KIV97461.1"/>
    </source>
</evidence>
<dbReference type="OMA" id="YMKWGFV"/>